<feature type="short sequence motif" description="Histidine triad motif" evidence="1">
    <location>
        <begin position="92"/>
        <end position="96"/>
    </location>
</feature>
<dbReference type="EMBL" id="JAUKPO010000008">
    <property type="protein sequence ID" value="MDO1447743.1"/>
    <property type="molecule type" value="Genomic_DNA"/>
</dbReference>
<dbReference type="PANTHER" id="PTHR46243:SF1">
    <property type="entry name" value="BIS(5'-ADENOSYL)-TRIPHOSPHATASE"/>
    <property type="match status" value="1"/>
</dbReference>
<dbReference type="InterPro" id="IPR051884">
    <property type="entry name" value="Bis(5'-adenosyl)-TPase_reg"/>
</dbReference>
<keyword evidence="4" id="KW-1185">Reference proteome</keyword>
<dbReference type="Gene3D" id="3.30.428.10">
    <property type="entry name" value="HIT-like"/>
    <property type="match status" value="1"/>
</dbReference>
<organism evidence="3 4">
    <name type="scientific">Rhodocytophaga aerolata</name>
    <dbReference type="NCBI Taxonomy" id="455078"/>
    <lineage>
        <taxon>Bacteria</taxon>
        <taxon>Pseudomonadati</taxon>
        <taxon>Bacteroidota</taxon>
        <taxon>Cytophagia</taxon>
        <taxon>Cytophagales</taxon>
        <taxon>Rhodocytophagaceae</taxon>
        <taxon>Rhodocytophaga</taxon>
    </lineage>
</organism>
<protein>
    <submittedName>
        <fullName evidence="3">HIT family protein</fullName>
        <ecNumber evidence="3">2.1.1.-</ecNumber>
    </submittedName>
</protein>
<dbReference type="InterPro" id="IPR019808">
    <property type="entry name" value="Histidine_triad_CS"/>
</dbReference>
<dbReference type="Pfam" id="PF01230">
    <property type="entry name" value="HIT"/>
    <property type="match status" value="1"/>
</dbReference>
<dbReference type="GO" id="GO:0008168">
    <property type="term" value="F:methyltransferase activity"/>
    <property type="evidence" value="ECO:0007669"/>
    <property type="project" value="UniProtKB-KW"/>
</dbReference>
<dbReference type="PRINTS" id="PR00332">
    <property type="entry name" value="HISTRIAD"/>
</dbReference>
<dbReference type="PROSITE" id="PS51084">
    <property type="entry name" value="HIT_2"/>
    <property type="match status" value="1"/>
</dbReference>
<dbReference type="SUPFAM" id="SSF54197">
    <property type="entry name" value="HIT-like"/>
    <property type="match status" value="1"/>
</dbReference>
<name>A0ABT8R8Y9_9BACT</name>
<dbReference type="GO" id="GO:0032259">
    <property type="term" value="P:methylation"/>
    <property type="evidence" value="ECO:0007669"/>
    <property type="project" value="UniProtKB-KW"/>
</dbReference>
<dbReference type="PANTHER" id="PTHR46243">
    <property type="entry name" value="BIS(5'-ADENOSYL)-TRIPHOSPHATASE"/>
    <property type="match status" value="1"/>
</dbReference>
<evidence type="ECO:0000313" key="3">
    <source>
        <dbReference type="EMBL" id="MDO1447743.1"/>
    </source>
</evidence>
<evidence type="ECO:0000313" key="4">
    <source>
        <dbReference type="Proteomes" id="UP001168528"/>
    </source>
</evidence>
<reference evidence="3" key="1">
    <citation type="submission" date="2023-07" db="EMBL/GenBank/DDBJ databases">
        <title>The genome sequence of Rhodocytophaga aerolata KACC 12507.</title>
        <authorList>
            <person name="Zhang X."/>
        </authorList>
    </citation>
    <scope>NUCLEOTIDE SEQUENCE</scope>
    <source>
        <strain evidence="3">KACC 12507</strain>
    </source>
</reference>
<dbReference type="InterPro" id="IPR001310">
    <property type="entry name" value="Histidine_triad_HIT"/>
</dbReference>
<proteinExistence type="predicted"/>
<dbReference type="EC" id="2.1.1.-" evidence="3"/>
<feature type="domain" description="HIT" evidence="2">
    <location>
        <begin position="1"/>
        <end position="107"/>
    </location>
</feature>
<keyword evidence="3" id="KW-0489">Methyltransferase</keyword>
<dbReference type="RefSeq" id="WP_302038547.1">
    <property type="nucleotide sequence ID" value="NZ_JAUKPO010000008.1"/>
</dbReference>
<evidence type="ECO:0000259" key="2">
    <source>
        <dbReference type="PROSITE" id="PS51084"/>
    </source>
</evidence>
<dbReference type="InterPro" id="IPR036265">
    <property type="entry name" value="HIT-like_sf"/>
</dbReference>
<dbReference type="InterPro" id="IPR011146">
    <property type="entry name" value="HIT-like"/>
</dbReference>
<gene>
    <name evidence="3" type="ORF">Q0590_15840</name>
</gene>
<sequence length="158" mass="18027">MNCPFCTKTPADYFIETESFAAIYNIAPILPGHTLIIPKKHYESLFELSDQELAEFMILGRKVARLLAHLFLTDAFDWAIQEKEAAGQSVAHLHMHVVPRKIGDLPHPGDWYTALEKSELVGIDTEIRRKLNSEEMRTITHRLKEEVGKFFSTNSIST</sequence>
<keyword evidence="3" id="KW-0808">Transferase</keyword>
<comment type="caution">
    <text evidence="3">The sequence shown here is derived from an EMBL/GenBank/DDBJ whole genome shotgun (WGS) entry which is preliminary data.</text>
</comment>
<evidence type="ECO:0000256" key="1">
    <source>
        <dbReference type="PROSITE-ProRule" id="PRU00464"/>
    </source>
</evidence>
<dbReference type="Proteomes" id="UP001168528">
    <property type="component" value="Unassembled WGS sequence"/>
</dbReference>
<dbReference type="PROSITE" id="PS00892">
    <property type="entry name" value="HIT_1"/>
    <property type="match status" value="1"/>
</dbReference>
<accession>A0ABT8R8Y9</accession>